<dbReference type="STRING" id="299262.BWR18_05230"/>
<gene>
    <name evidence="2" type="ORF">BWR18_05230</name>
</gene>
<sequence>MSYAVSAALQSAVFAAVASDIAVSDAVGDAVYDALPSGAVPSIYVSIGPETVRAADDKTGDGAEHRFVVSVVTEVPGFFAAKEVAGHVCDVLHDADLSLDRGRLVSLRFDRARAVKIDKGTGRRIDLTFRARTEDN</sequence>
<organism evidence="2 3">
    <name type="scientific">Tateyamaria omphalii</name>
    <dbReference type="NCBI Taxonomy" id="299262"/>
    <lineage>
        <taxon>Bacteria</taxon>
        <taxon>Pseudomonadati</taxon>
        <taxon>Pseudomonadota</taxon>
        <taxon>Alphaproteobacteria</taxon>
        <taxon>Rhodobacterales</taxon>
        <taxon>Roseobacteraceae</taxon>
        <taxon>Tateyamaria</taxon>
    </lineage>
</organism>
<dbReference type="EMBL" id="CP019312">
    <property type="protein sequence ID" value="APX11157.1"/>
    <property type="molecule type" value="Genomic_DNA"/>
</dbReference>
<feature type="chain" id="PRO_5012726966" description="DUF3168 domain-containing protein" evidence="1">
    <location>
        <begin position="19"/>
        <end position="136"/>
    </location>
</feature>
<dbReference type="Proteomes" id="UP000186336">
    <property type="component" value="Chromosome"/>
</dbReference>
<dbReference type="RefSeq" id="WP_076627021.1">
    <property type="nucleotide sequence ID" value="NZ_CP019312.1"/>
</dbReference>
<protein>
    <recommendedName>
        <fullName evidence="4">DUF3168 domain-containing protein</fullName>
    </recommendedName>
</protein>
<name>A0A1P8MST9_9RHOB</name>
<dbReference type="KEGG" id="tom:BWR18_05230"/>
<dbReference type="OrthoDB" id="7644395at2"/>
<evidence type="ECO:0008006" key="4">
    <source>
        <dbReference type="Google" id="ProtNLM"/>
    </source>
</evidence>
<dbReference type="InterPro" id="IPR053745">
    <property type="entry name" value="Viral_Tail_Comp_sf"/>
</dbReference>
<feature type="signal peptide" evidence="1">
    <location>
        <begin position="1"/>
        <end position="18"/>
    </location>
</feature>
<evidence type="ECO:0000256" key="1">
    <source>
        <dbReference type="SAM" id="SignalP"/>
    </source>
</evidence>
<accession>A0A1P8MST9</accession>
<evidence type="ECO:0000313" key="2">
    <source>
        <dbReference type="EMBL" id="APX11157.1"/>
    </source>
</evidence>
<dbReference type="Gene3D" id="3.30.2000.30">
    <property type="match status" value="1"/>
</dbReference>
<dbReference type="InterPro" id="IPR021508">
    <property type="entry name" value="Gp17-like"/>
</dbReference>
<evidence type="ECO:0000313" key="3">
    <source>
        <dbReference type="Proteomes" id="UP000186336"/>
    </source>
</evidence>
<dbReference type="Pfam" id="PF11367">
    <property type="entry name" value="Tail_completion_gp17"/>
    <property type="match status" value="1"/>
</dbReference>
<reference evidence="2 3" key="1">
    <citation type="submission" date="2017-01" db="EMBL/GenBank/DDBJ databases">
        <title>Complete genome of Tateyamaria omphalii DOK1-4 isolated from seawater in Dokdo.</title>
        <authorList>
            <person name="Kim J.H."/>
            <person name="Chi W.-J."/>
        </authorList>
    </citation>
    <scope>NUCLEOTIDE SEQUENCE [LARGE SCALE GENOMIC DNA]</scope>
    <source>
        <strain evidence="2 3">DOK1-4</strain>
    </source>
</reference>
<proteinExistence type="predicted"/>
<keyword evidence="1" id="KW-0732">Signal</keyword>
<keyword evidence="3" id="KW-1185">Reference proteome</keyword>
<dbReference type="AlphaFoldDB" id="A0A1P8MST9"/>